<dbReference type="Pfam" id="PF02089">
    <property type="entry name" value="Palm_thioest"/>
    <property type="match status" value="1"/>
</dbReference>
<dbReference type="InterPro" id="IPR029058">
    <property type="entry name" value="AB_hydrolase_fold"/>
</dbReference>
<evidence type="ECO:0000256" key="1">
    <source>
        <dbReference type="ARBA" id="ARBA00022801"/>
    </source>
</evidence>
<name>A0A1R1PXU4_ZANCU</name>
<accession>A0A1R1PXU4</accession>
<protein>
    <submittedName>
        <fullName evidence="2">Palmitoyl-protein thioesterase 1</fullName>
    </submittedName>
</protein>
<comment type="caution">
    <text evidence="2">The sequence shown here is derived from an EMBL/GenBank/DDBJ whole genome shotgun (WGS) entry which is preliminary data.</text>
</comment>
<gene>
    <name evidence="2" type="ORF">AX774_g666</name>
</gene>
<proteinExistence type="predicted"/>
<dbReference type="Gene3D" id="3.40.50.1820">
    <property type="entry name" value="alpha/beta hydrolase"/>
    <property type="match status" value="1"/>
</dbReference>
<dbReference type="AlphaFoldDB" id="A0A1R1PXU4"/>
<evidence type="ECO:0000313" key="2">
    <source>
        <dbReference type="EMBL" id="OMH85791.1"/>
    </source>
</evidence>
<sequence>MGDTCCENSINHVKAIIEQEIPSVYVYSIKIGETVNQDRWAGFKGNINNQKYYGIQLEVVASELMKDEKLKNGFYGLGFSQGGLFLRGLAQRYTGLNMKRLITLGSPHSGVANPPACRNNDFTCKSVRPLLYKGVYLPYIQNNIIQAQYFKDIKRLNE</sequence>
<keyword evidence="1" id="KW-0378">Hydrolase</keyword>
<dbReference type="PANTHER" id="PTHR11247:SF8">
    <property type="entry name" value="PALMITOYL-PROTEIN THIOESTERASE 1"/>
    <property type="match status" value="1"/>
</dbReference>
<evidence type="ECO:0000313" key="3">
    <source>
        <dbReference type="Proteomes" id="UP000188320"/>
    </source>
</evidence>
<dbReference type="GO" id="GO:0016790">
    <property type="term" value="F:thiolester hydrolase activity"/>
    <property type="evidence" value="ECO:0007669"/>
    <property type="project" value="TreeGrafter"/>
</dbReference>
<dbReference type="EMBL" id="LSSK01000044">
    <property type="protein sequence ID" value="OMH85791.1"/>
    <property type="molecule type" value="Genomic_DNA"/>
</dbReference>
<dbReference type="SUPFAM" id="SSF53474">
    <property type="entry name" value="alpha/beta-Hydrolases"/>
    <property type="match status" value="1"/>
</dbReference>
<organism evidence="2 3">
    <name type="scientific">Zancudomyces culisetae</name>
    <name type="common">Gut fungus</name>
    <name type="synonym">Smittium culisetae</name>
    <dbReference type="NCBI Taxonomy" id="1213189"/>
    <lineage>
        <taxon>Eukaryota</taxon>
        <taxon>Fungi</taxon>
        <taxon>Fungi incertae sedis</taxon>
        <taxon>Zoopagomycota</taxon>
        <taxon>Kickxellomycotina</taxon>
        <taxon>Harpellomycetes</taxon>
        <taxon>Harpellales</taxon>
        <taxon>Legeriomycetaceae</taxon>
        <taxon>Zancudomyces</taxon>
    </lineage>
</organism>
<dbReference type="Proteomes" id="UP000188320">
    <property type="component" value="Unassembled WGS sequence"/>
</dbReference>
<keyword evidence="3" id="KW-1185">Reference proteome</keyword>
<dbReference type="PANTHER" id="PTHR11247">
    <property type="entry name" value="PALMITOYL-PROTEIN THIOESTERASE/DOLICHYLDIPHOSPHATASE 1"/>
    <property type="match status" value="1"/>
</dbReference>
<dbReference type="OrthoDB" id="10263094at2759"/>
<reference evidence="3" key="1">
    <citation type="submission" date="2017-01" db="EMBL/GenBank/DDBJ databases">
        <authorList>
            <person name="Wang Y."/>
            <person name="White M."/>
            <person name="Kvist S."/>
            <person name="Moncalvo J.-M."/>
        </authorList>
    </citation>
    <scope>NUCLEOTIDE SEQUENCE [LARGE SCALE GENOMIC DNA]</scope>
    <source>
        <strain evidence="3">COL-18-3</strain>
    </source>
</reference>